<feature type="chain" id="PRO_5017447899" evidence="3">
    <location>
        <begin position="25"/>
        <end position="402"/>
    </location>
</feature>
<feature type="compositionally biased region" description="Low complexity" evidence="1">
    <location>
        <begin position="122"/>
        <end position="176"/>
    </location>
</feature>
<evidence type="ECO:0000313" key="5">
    <source>
        <dbReference type="Proteomes" id="UP000266568"/>
    </source>
</evidence>
<proteinExistence type="predicted"/>
<organism evidence="4 5">
    <name type="scientific">Hephaestia caeni</name>
    <dbReference type="NCBI Taxonomy" id="645617"/>
    <lineage>
        <taxon>Bacteria</taxon>
        <taxon>Pseudomonadati</taxon>
        <taxon>Pseudomonadota</taxon>
        <taxon>Alphaproteobacteria</taxon>
        <taxon>Sphingomonadales</taxon>
        <taxon>Sphingomonadaceae</taxon>
        <taxon>Hephaestia</taxon>
    </lineage>
</organism>
<evidence type="ECO:0000256" key="2">
    <source>
        <dbReference type="SAM" id="Phobius"/>
    </source>
</evidence>
<feature type="transmembrane region" description="Helical" evidence="2">
    <location>
        <begin position="185"/>
        <end position="205"/>
    </location>
</feature>
<evidence type="ECO:0000256" key="1">
    <source>
        <dbReference type="SAM" id="MobiDB-lite"/>
    </source>
</evidence>
<keyword evidence="2" id="KW-1133">Transmembrane helix</keyword>
<dbReference type="AlphaFoldDB" id="A0A397P6Z0"/>
<keyword evidence="5" id="KW-1185">Reference proteome</keyword>
<name>A0A397P6Z0_9SPHN</name>
<feature type="compositionally biased region" description="Low complexity" evidence="1">
    <location>
        <begin position="25"/>
        <end position="35"/>
    </location>
</feature>
<dbReference type="Proteomes" id="UP000266568">
    <property type="component" value="Unassembled WGS sequence"/>
</dbReference>
<dbReference type="EMBL" id="QXDC01000003">
    <property type="protein sequence ID" value="RIA44638.1"/>
    <property type="molecule type" value="Genomic_DNA"/>
</dbReference>
<feature type="region of interest" description="Disordered" evidence="1">
    <location>
        <begin position="220"/>
        <end position="239"/>
    </location>
</feature>
<keyword evidence="2" id="KW-0812">Transmembrane</keyword>
<keyword evidence="2" id="KW-0472">Membrane</keyword>
<comment type="caution">
    <text evidence="4">The sequence shown here is derived from an EMBL/GenBank/DDBJ whole genome shotgun (WGS) entry which is preliminary data.</text>
</comment>
<dbReference type="OrthoDB" id="7499632at2"/>
<keyword evidence="3" id="KW-0732">Signal</keyword>
<sequence length="402" mass="41512">MISYRLLTTTSLAALAFAGASARAQDSAAQDQPPEATLPQTIPGLENFSLPPSNDRLRLPQSAPTPVPTPRASPIPTPTPPPASRATPAQRPATPPPLMIQPLPTPTPGAARPANREPPPRATATPASTPTPAAAPTTEPQAEATPSAAPAIAPSPTSIPAPASAPAAPQPTAGAADDANGRSRLLLVLALLAIAATAGLVWLWLARRGGEADADEAAIEPVPVAPPRPSPPTEPGARPRLDLAFTPRRAGMNVLSAAVDYELVVRNRGAAEAQGVRIALQLFTAGEHHDTELRDYLDAPVDAPIVTAFDLAPGEAKTMRAIALLPKEAVNVVTVQGRPMFVPLVAINAVYHWDGGDGQTATSHVVGIAQPGAAKMQPFWLDAPPRMYDGVGEHAHAIAVTR</sequence>
<gene>
    <name evidence="4" type="ORF">DFR49_2886</name>
</gene>
<reference evidence="4 5" key="1">
    <citation type="submission" date="2018-08" db="EMBL/GenBank/DDBJ databases">
        <title>Genomic Encyclopedia of Type Strains, Phase IV (KMG-IV): sequencing the most valuable type-strain genomes for metagenomic binning, comparative biology and taxonomic classification.</title>
        <authorList>
            <person name="Goeker M."/>
        </authorList>
    </citation>
    <scope>NUCLEOTIDE SEQUENCE [LARGE SCALE GENOMIC DNA]</scope>
    <source>
        <strain evidence="4 5">DSM 25527</strain>
    </source>
</reference>
<feature type="compositionally biased region" description="Pro residues" evidence="1">
    <location>
        <begin position="93"/>
        <end position="107"/>
    </location>
</feature>
<feature type="signal peptide" evidence="3">
    <location>
        <begin position="1"/>
        <end position="24"/>
    </location>
</feature>
<feature type="region of interest" description="Disordered" evidence="1">
    <location>
        <begin position="25"/>
        <end position="177"/>
    </location>
</feature>
<evidence type="ECO:0000313" key="4">
    <source>
        <dbReference type="EMBL" id="RIA44638.1"/>
    </source>
</evidence>
<evidence type="ECO:0000256" key="3">
    <source>
        <dbReference type="SAM" id="SignalP"/>
    </source>
</evidence>
<feature type="compositionally biased region" description="Pro residues" evidence="1">
    <location>
        <begin position="63"/>
        <end position="83"/>
    </location>
</feature>
<protein>
    <submittedName>
        <fullName evidence="4">Uncharacterized protein</fullName>
    </submittedName>
</protein>
<accession>A0A397P6Z0</accession>
<feature type="compositionally biased region" description="Pro residues" evidence="1">
    <location>
        <begin position="223"/>
        <end position="234"/>
    </location>
</feature>
<dbReference type="RefSeq" id="WP_147373701.1">
    <property type="nucleotide sequence ID" value="NZ_QXDC01000003.1"/>
</dbReference>